<evidence type="ECO:0000256" key="4">
    <source>
        <dbReference type="ARBA" id="ARBA00022679"/>
    </source>
</evidence>
<comment type="pathway">
    <text evidence="1 10">Phospholipid metabolism; phosphatidylglycerol biosynthesis; phosphatidylglycerol from CDP-diacylglycerol: step 1/2.</text>
</comment>
<keyword evidence="10" id="KW-0547">Nucleotide-binding</keyword>
<evidence type="ECO:0000259" key="11">
    <source>
        <dbReference type="PROSITE" id="PS50035"/>
    </source>
</evidence>
<comment type="catalytic activity">
    <reaction evidence="9 10">
        <text>a CDP-1,2-diacyl-sn-glycerol + sn-glycerol 3-phosphate = a 1,2-diacyl-sn-glycero-3-phospho-(1'-sn-glycero-3'-phosphate) + CMP + H(+)</text>
        <dbReference type="Rhea" id="RHEA:12593"/>
        <dbReference type="ChEBI" id="CHEBI:15378"/>
        <dbReference type="ChEBI" id="CHEBI:57597"/>
        <dbReference type="ChEBI" id="CHEBI:58332"/>
        <dbReference type="ChEBI" id="CHEBI:60110"/>
        <dbReference type="ChEBI" id="CHEBI:60377"/>
        <dbReference type="EC" id="2.7.8.5"/>
    </reaction>
</comment>
<comment type="similarity">
    <text evidence="2 10">Belongs to the CDP-alcohol phosphatidyltransferase class-II family.</text>
</comment>
<sequence length="625" mass="70258">MSCRLRIPLRRGFVLRSPQPLCTPVSPKHMVHTAASTPATPAWPALGPVYNTESNKLTELVSDELKLPRFPASADAIVPVDTPRQFYGLLKIMQAKERIFIATLYIGKEEKELARYLYGALLRRPQLQVTILMDAMRATRESPKSVSSASLLSHLAAMFPDQVDIRLYATPLLRPNSFKSRLIGKRFNEGFGLQHMKVYGFDDDVIISGANLSRDYFTRRQDRYVMVRHHAQLADYLNALVLLICRFSYALQYNGNMALLERIKKNLAVMDDESDEIAAMHASPFSLTWDGGVGLLNVEDADGTISSSALWQSMTKFPERDWARLASHKLHEFTARWYERTQDPANGPTRYNTGASNDTHIVPLLQMGQLGITQEAAMIPYMSRFLGAFRLRDTDKTQEKATDATYPYTVVDITSGYFSLSGVYKSLVLSPNLHAYAENPGSVPVCFRLVAASPEANGFFGSRGISGRIPAAYTYLERRFWEQVVQKNLARPLPGQLATALPAEASQEGAPPEQYPVPTIELREWRKYGWTYHQKGVWITPPSSSMPSVTLIGSSNYGARSEKFDLECSLLVSTTAPKLRKTLQKEVLEMRYDARDVIDSAVFASPERKVDPVTRILTNLFQYML</sequence>
<dbReference type="CDD" id="cd09137">
    <property type="entry name" value="PLDc_PGS1_euk_2"/>
    <property type="match status" value="1"/>
</dbReference>
<dbReference type="GO" id="GO:0008444">
    <property type="term" value="F:CDP-diacylglycerol-glycerol-3-phosphate 3-phosphatidyltransferase activity"/>
    <property type="evidence" value="ECO:0007669"/>
    <property type="project" value="UniProtKB-EC"/>
</dbReference>
<dbReference type="Gene3D" id="3.30.870.10">
    <property type="entry name" value="Endonuclease Chain A"/>
    <property type="match status" value="2"/>
</dbReference>
<dbReference type="InterPro" id="IPR001736">
    <property type="entry name" value="PLipase_D/transphosphatidylase"/>
</dbReference>
<feature type="domain" description="PLD phosphodiesterase" evidence="11">
    <location>
        <begin position="190"/>
        <end position="216"/>
    </location>
</feature>
<dbReference type="SMART" id="SM00155">
    <property type="entry name" value="PLDc"/>
    <property type="match status" value="2"/>
</dbReference>
<dbReference type="InterPro" id="IPR016270">
    <property type="entry name" value="PGS1"/>
</dbReference>
<dbReference type="Proteomes" id="UP000232875">
    <property type="component" value="Unassembled WGS sequence"/>
</dbReference>
<evidence type="ECO:0000256" key="8">
    <source>
        <dbReference type="ARBA" id="ARBA00023264"/>
    </source>
</evidence>
<evidence type="ECO:0000256" key="9">
    <source>
        <dbReference type="ARBA" id="ARBA00048586"/>
    </source>
</evidence>
<evidence type="ECO:0000256" key="2">
    <source>
        <dbReference type="ARBA" id="ARBA00010682"/>
    </source>
</evidence>
<comment type="subcellular location">
    <subcellularLocation>
        <location evidence="10">Mitochondrion</location>
    </subcellularLocation>
</comment>
<dbReference type="GO" id="GO:0032049">
    <property type="term" value="P:cardiolipin biosynthetic process"/>
    <property type="evidence" value="ECO:0007669"/>
    <property type="project" value="InterPro"/>
</dbReference>
<dbReference type="EC" id="2.7.8.5" evidence="10"/>
<keyword evidence="6 10" id="KW-0443">Lipid metabolism</keyword>
<accession>A0A2N1J8E3</accession>
<keyword evidence="10" id="KW-0067">ATP-binding</keyword>
<evidence type="ECO:0000256" key="7">
    <source>
        <dbReference type="ARBA" id="ARBA00023209"/>
    </source>
</evidence>
<comment type="function">
    <text evidence="10">Functions in the biosynthesis of the anionic phospholipids phosphatidylglycerol and cardiolipin.</text>
</comment>
<dbReference type="OrthoDB" id="10250191at2759"/>
<gene>
    <name evidence="12" type="primary">PGS1</name>
    <name evidence="12" type="ORF">MVES_003121</name>
</gene>
<organism evidence="12 13">
    <name type="scientific">Malassezia vespertilionis</name>
    <dbReference type="NCBI Taxonomy" id="2020962"/>
    <lineage>
        <taxon>Eukaryota</taxon>
        <taxon>Fungi</taxon>
        <taxon>Dikarya</taxon>
        <taxon>Basidiomycota</taxon>
        <taxon>Ustilaginomycotina</taxon>
        <taxon>Malasseziomycetes</taxon>
        <taxon>Malasseziales</taxon>
        <taxon>Malasseziaceae</taxon>
        <taxon>Malassezia</taxon>
    </lineage>
</organism>
<keyword evidence="8 10" id="KW-1208">Phospholipid metabolism</keyword>
<protein>
    <recommendedName>
        <fullName evidence="10">CDP-diacylglycerol--glycerol-3-phosphate 3-phosphatidyltransferase</fullName>
        <ecNumber evidence="10">2.7.8.5</ecNumber>
    </recommendedName>
</protein>
<reference evidence="12 13" key="1">
    <citation type="submission" date="2017-10" db="EMBL/GenBank/DDBJ databases">
        <title>A novel species of cold-tolerant Malassezia isolated from bats.</title>
        <authorList>
            <person name="Lorch J.M."/>
            <person name="Palmer J.M."/>
            <person name="Vanderwolf K.J."/>
            <person name="Schmidt K.Z."/>
            <person name="Verant M.L."/>
            <person name="Weller T.J."/>
            <person name="Blehert D.S."/>
        </authorList>
    </citation>
    <scope>NUCLEOTIDE SEQUENCE [LARGE SCALE GENOMIC DNA]</scope>
    <source>
        <strain evidence="12 13">NWHC:44797-103</strain>
    </source>
</reference>
<dbReference type="PANTHER" id="PTHR12586:SF1">
    <property type="entry name" value="CDP-DIACYLGLYCEROL--GLYCEROL-3-PHOSPHATE 3-PHOSPHATIDYLTRANSFERASE, MITOCHONDRIAL"/>
    <property type="match status" value="1"/>
</dbReference>
<keyword evidence="13" id="KW-1185">Reference proteome</keyword>
<evidence type="ECO:0000256" key="5">
    <source>
        <dbReference type="ARBA" id="ARBA00022737"/>
    </source>
</evidence>
<evidence type="ECO:0000313" key="12">
    <source>
        <dbReference type="EMBL" id="PKI82826.1"/>
    </source>
</evidence>
<keyword evidence="7 10" id="KW-0594">Phospholipid biosynthesis</keyword>
<evidence type="ECO:0000313" key="13">
    <source>
        <dbReference type="Proteomes" id="UP000232875"/>
    </source>
</evidence>
<keyword evidence="3 10" id="KW-0444">Lipid biosynthesis</keyword>
<dbReference type="UniPathway" id="UPA00084">
    <property type="reaction ID" value="UER00503"/>
</dbReference>
<keyword evidence="10" id="KW-0496">Mitochondrion</keyword>
<proteinExistence type="inferred from homology"/>
<evidence type="ECO:0000256" key="3">
    <source>
        <dbReference type="ARBA" id="ARBA00022516"/>
    </source>
</evidence>
<dbReference type="GO" id="GO:0005524">
    <property type="term" value="F:ATP binding"/>
    <property type="evidence" value="ECO:0007669"/>
    <property type="project" value="UniProtKB-KW"/>
</dbReference>
<evidence type="ECO:0000256" key="1">
    <source>
        <dbReference type="ARBA" id="ARBA00005042"/>
    </source>
</evidence>
<dbReference type="GO" id="GO:0005739">
    <property type="term" value="C:mitochondrion"/>
    <property type="evidence" value="ECO:0007669"/>
    <property type="project" value="UniProtKB-SubCell"/>
</dbReference>
<evidence type="ECO:0000256" key="6">
    <source>
        <dbReference type="ARBA" id="ARBA00023098"/>
    </source>
</evidence>
<dbReference type="CDD" id="cd09135">
    <property type="entry name" value="PLDc_PGS1_euk_1"/>
    <property type="match status" value="1"/>
</dbReference>
<keyword evidence="5" id="KW-0677">Repeat</keyword>
<dbReference type="PROSITE" id="PS50035">
    <property type="entry name" value="PLD"/>
    <property type="match status" value="1"/>
</dbReference>
<name>A0A2N1J8E3_9BASI</name>
<dbReference type="STRING" id="2020962.A0A2N1J8E3"/>
<dbReference type="AlphaFoldDB" id="A0A2N1J8E3"/>
<dbReference type="PANTHER" id="PTHR12586">
    <property type="entry name" value="CDP-DIACYLGLYCEROL--SERINE O-PHOSPHATIDYLTRANSFERASE"/>
    <property type="match status" value="1"/>
</dbReference>
<dbReference type="EMBL" id="KZ454993">
    <property type="protein sequence ID" value="PKI82826.1"/>
    <property type="molecule type" value="Genomic_DNA"/>
</dbReference>
<dbReference type="SUPFAM" id="SSF56024">
    <property type="entry name" value="Phospholipase D/nuclease"/>
    <property type="match status" value="1"/>
</dbReference>
<keyword evidence="4 10" id="KW-0808">Transferase</keyword>
<evidence type="ECO:0000256" key="10">
    <source>
        <dbReference type="RuleBase" id="RU365024"/>
    </source>
</evidence>